<dbReference type="Proteomes" id="UP000249016">
    <property type="component" value="Unassembled WGS sequence"/>
</dbReference>
<accession>A0A327NFW6</accession>
<evidence type="ECO:0000313" key="1">
    <source>
        <dbReference type="EMBL" id="RAI72856.1"/>
    </source>
</evidence>
<name>A0A327NFW6_9BACT</name>
<sequence>MEEPAVRLDGTFPWSDDKWFGSLTNLPSGTSIVAWTNSIFSKTLLFNFVEIDGGTSPVNVTIGGSFKVTVPAIGEVTRSLSVTFDIANNDDNIGQLVVDQCQAPPQSGNSLTNGQPFYDVNTNFFVVLGN</sequence>
<reference evidence="1 2" key="1">
    <citation type="submission" date="2018-06" db="EMBL/GenBank/DDBJ databases">
        <title>Spirosoma sp. HMF3257 Genome sequencing and assembly.</title>
        <authorList>
            <person name="Kang H."/>
            <person name="Cha I."/>
            <person name="Kim H."/>
            <person name="Kang J."/>
            <person name="Joh K."/>
        </authorList>
    </citation>
    <scope>NUCLEOTIDE SEQUENCE [LARGE SCALE GENOMIC DNA]</scope>
    <source>
        <strain evidence="1 2">HMF3257</strain>
    </source>
</reference>
<organism evidence="1 2">
    <name type="scientific">Spirosoma telluris</name>
    <dbReference type="NCBI Taxonomy" id="2183553"/>
    <lineage>
        <taxon>Bacteria</taxon>
        <taxon>Pseudomonadati</taxon>
        <taxon>Bacteroidota</taxon>
        <taxon>Cytophagia</taxon>
        <taxon>Cytophagales</taxon>
        <taxon>Cytophagaceae</taxon>
        <taxon>Spirosoma</taxon>
    </lineage>
</organism>
<dbReference type="EMBL" id="QLII01000004">
    <property type="protein sequence ID" value="RAI72856.1"/>
    <property type="molecule type" value="Genomic_DNA"/>
</dbReference>
<evidence type="ECO:0000313" key="2">
    <source>
        <dbReference type="Proteomes" id="UP000249016"/>
    </source>
</evidence>
<proteinExistence type="predicted"/>
<protein>
    <submittedName>
        <fullName evidence="1">Uncharacterized protein</fullName>
    </submittedName>
</protein>
<comment type="caution">
    <text evidence="1">The sequence shown here is derived from an EMBL/GenBank/DDBJ whole genome shotgun (WGS) entry which is preliminary data.</text>
</comment>
<keyword evidence="2" id="KW-1185">Reference proteome</keyword>
<gene>
    <name evidence="1" type="ORF">HMF3257_38750</name>
</gene>
<dbReference type="AlphaFoldDB" id="A0A327NFW6"/>